<dbReference type="KEGG" id="step:IC006_1343"/>
<accession>A0A510E2U5</accession>
<evidence type="ECO:0000313" key="3">
    <source>
        <dbReference type="Proteomes" id="UP000322983"/>
    </source>
</evidence>
<sequence length="126" mass="14533">MTVSLAEILERFKLEEEDVITIENLNPDELKGVEIKLGTNVILQMKGRKRIIDLGLLSIIFNKCDGVNFVKDFLNLNYSLDDIHRRYRVYTELEYFSLNCPPIVVDPDLAEVATKLKAFILSREKS</sequence>
<evidence type="ECO:0000313" key="2">
    <source>
        <dbReference type="EMBL" id="BBG26797.1"/>
    </source>
</evidence>
<dbReference type="Proteomes" id="UP000322983">
    <property type="component" value="Chromosome"/>
</dbReference>
<name>A0A510E2U5_9CREN</name>
<dbReference type="AlphaFoldDB" id="A0A510E2U5"/>
<dbReference type="Proteomes" id="UP000325030">
    <property type="component" value="Chromosome"/>
</dbReference>
<dbReference type="STRING" id="1294262.GCA_001316085_01317"/>
<protein>
    <submittedName>
        <fullName evidence="2">Uncharacterized protein</fullName>
    </submittedName>
</protein>
<keyword evidence="3" id="KW-1185">Reference proteome</keyword>
<reference evidence="2 3" key="2">
    <citation type="journal article" date="2020" name="Int. J. Syst. Evol. Microbiol.">
        <title>Sulfuracidifex tepidarius gen. nov., sp. nov. and transfer of Sulfolobus metallicus Huber and Stetter 1992 to the genus Sulfuracidifex as Sulfuracidifex metallicus comb. nov.</title>
        <authorList>
            <person name="Itoh T."/>
            <person name="Miura T."/>
            <person name="Sakai H.D."/>
            <person name="Kato S."/>
            <person name="Ohkuma M."/>
            <person name="Takashina T."/>
        </authorList>
    </citation>
    <scope>NUCLEOTIDE SEQUENCE</scope>
    <source>
        <strain evidence="1 3">IC-006</strain>
        <strain evidence="2">IC-007</strain>
    </source>
</reference>
<evidence type="ECO:0000313" key="1">
    <source>
        <dbReference type="EMBL" id="BBG24042.1"/>
    </source>
</evidence>
<evidence type="ECO:0000313" key="4">
    <source>
        <dbReference type="Proteomes" id="UP000325030"/>
    </source>
</evidence>
<reference evidence="4" key="1">
    <citation type="submission" date="2018-09" db="EMBL/GenBank/DDBJ databases">
        <title>Complete Genome Sequencing of Sulfolobus sp. JCM 16834.</title>
        <authorList>
            <person name="Kato S."/>
            <person name="Itoh T."/>
            <person name="Ohkuma M."/>
        </authorList>
    </citation>
    <scope>NUCLEOTIDE SEQUENCE [LARGE SCALE GENOMIC DNA]</scope>
    <source>
        <strain evidence="4">IC-007</strain>
    </source>
</reference>
<gene>
    <name evidence="1" type="ORF">IC006_1343</name>
    <name evidence="2" type="ORF">IC007_1318</name>
</gene>
<proteinExistence type="predicted"/>
<accession>A0A510DUZ3</accession>
<dbReference type="EMBL" id="AP018929">
    <property type="protein sequence ID" value="BBG24042.1"/>
    <property type="molecule type" value="Genomic_DNA"/>
</dbReference>
<organism evidence="2 4">
    <name type="scientific">Sulfuracidifex tepidarius</name>
    <dbReference type="NCBI Taxonomy" id="1294262"/>
    <lineage>
        <taxon>Archaea</taxon>
        <taxon>Thermoproteota</taxon>
        <taxon>Thermoprotei</taxon>
        <taxon>Sulfolobales</taxon>
        <taxon>Sulfolobaceae</taxon>
        <taxon>Sulfuracidifex</taxon>
    </lineage>
</organism>
<dbReference type="EMBL" id="AP018930">
    <property type="protein sequence ID" value="BBG26797.1"/>
    <property type="molecule type" value="Genomic_DNA"/>
</dbReference>